<evidence type="ECO:0000313" key="2">
    <source>
        <dbReference type="Proteomes" id="UP000062317"/>
    </source>
</evidence>
<organism evidence="1 2">
    <name type="scientific">Burkholderia territorii</name>
    <dbReference type="NCBI Taxonomy" id="1503055"/>
    <lineage>
        <taxon>Bacteria</taxon>
        <taxon>Pseudomonadati</taxon>
        <taxon>Pseudomonadota</taxon>
        <taxon>Betaproteobacteria</taxon>
        <taxon>Burkholderiales</taxon>
        <taxon>Burkholderiaceae</taxon>
        <taxon>Burkholderia</taxon>
        <taxon>Burkholderia cepacia complex</taxon>
    </lineage>
</organism>
<dbReference type="AlphaFoldDB" id="A0A105V411"/>
<sequence>MTEAPKAMYVTDDRDFPVDQQHALVIFPGGNGDWYVQVAPRHGQTTRGVRISTSGGAEMHCPGLGPAIADAYRAMIAAQRGEARKDVATRADLERELGAWRSAFPSHRFDGFFDVVESSD</sequence>
<dbReference type="RefSeq" id="WP_060108357.1">
    <property type="nucleotide sequence ID" value="NZ_LPEQ01000113.1"/>
</dbReference>
<proteinExistence type="predicted"/>
<comment type="caution">
    <text evidence="1">The sequence shown here is derived from an EMBL/GenBank/DDBJ whole genome shotgun (WGS) entry which is preliminary data.</text>
</comment>
<reference evidence="1 2" key="1">
    <citation type="submission" date="2015-11" db="EMBL/GenBank/DDBJ databases">
        <title>Expanding the genomic diversity of Burkholderia species for the development of highly accurate diagnostics.</title>
        <authorList>
            <person name="Sahl J."/>
            <person name="Keim P."/>
            <person name="Wagner D."/>
        </authorList>
    </citation>
    <scope>NUCLEOTIDE SEQUENCE [LARGE SCALE GENOMIC DNA]</scope>
    <source>
        <strain evidence="1 2">MSMB1301WGS</strain>
    </source>
</reference>
<accession>A0A105V411</accession>
<evidence type="ECO:0000313" key="1">
    <source>
        <dbReference type="EMBL" id="KVV41005.1"/>
    </source>
</evidence>
<dbReference type="EMBL" id="LPEQ01000113">
    <property type="protein sequence ID" value="KVV41005.1"/>
    <property type="molecule type" value="Genomic_DNA"/>
</dbReference>
<dbReference type="Proteomes" id="UP000062317">
    <property type="component" value="Unassembled WGS sequence"/>
</dbReference>
<name>A0A105V411_9BURK</name>
<protein>
    <submittedName>
        <fullName evidence="1">Uncharacterized protein</fullName>
    </submittedName>
</protein>
<gene>
    <name evidence="1" type="ORF">WT27_13830</name>
</gene>
<keyword evidence="2" id="KW-1185">Reference proteome</keyword>